<dbReference type="AlphaFoldDB" id="A0A7J5XGS7"/>
<keyword evidence="2" id="KW-1185">Reference proteome</keyword>
<dbReference type="EMBL" id="JAAKFY010000024">
    <property type="protein sequence ID" value="KAF3836043.1"/>
    <property type="molecule type" value="Genomic_DNA"/>
</dbReference>
<evidence type="ECO:0000313" key="2">
    <source>
        <dbReference type="Proteomes" id="UP000518266"/>
    </source>
</evidence>
<accession>A0A7J5XGS7</accession>
<name>A0A7J5XGS7_DISMA</name>
<organism evidence="1 2">
    <name type="scientific">Dissostichus mawsoni</name>
    <name type="common">Antarctic cod</name>
    <dbReference type="NCBI Taxonomy" id="36200"/>
    <lineage>
        <taxon>Eukaryota</taxon>
        <taxon>Metazoa</taxon>
        <taxon>Chordata</taxon>
        <taxon>Craniata</taxon>
        <taxon>Vertebrata</taxon>
        <taxon>Euteleostomi</taxon>
        <taxon>Actinopterygii</taxon>
        <taxon>Neopterygii</taxon>
        <taxon>Teleostei</taxon>
        <taxon>Neoteleostei</taxon>
        <taxon>Acanthomorphata</taxon>
        <taxon>Eupercaria</taxon>
        <taxon>Perciformes</taxon>
        <taxon>Notothenioidei</taxon>
        <taxon>Nototheniidae</taxon>
        <taxon>Dissostichus</taxon>
    </lineage>
</organism>
<dbReference type="OrthoDB" id="10575361at2759"/>
<comment type="caution">
    <text evidence="1">The sequence shown here is derived from an EMBL/GenBank/DDBJ whole genome shotgun (WGS) entry which is preliminary data.</text>
</comment>
<reference evidence="1 2" key="1">
    <citation type="submission" date="2020-03" db="EMBL/GenBank/DDBJ databases">
        <title>Dissostichus mawsoni Genome sequencing and assembly.</title>
        <authorList>
            <person name="Park H."/>
        </authorList>
    </citation>
    <scope>NUCLEOTIDE SEQUENCE [LARGE SCALE GENOMIC DNA]</scope>
    <source>
        <strain evidence="1">DM0001</strain>
        <tissue evidence="1">Muscle</tissue>
    </source>
</reference>
<evidence type="ECO:0000313" key="1">
    <source>
        <dbReference type="EMBL" id="KAF3836043.1"/>
    </source>
</evidence>
<dbReference type="Proteomes" id="UP000518266">
    <property type="component" value="Unassembled WGS sequence"/>
</dbReference>
<protein>
    <submittedName>
        <fullName evidence="1">Uncharacterized protein</fullName>
    </submittedName>
</protein>
<gene>
    <name evidence="1" type="ORF">F7725_028601</name>
</gene>
<proteinExistence type="predicted"/>
<sequence>MHLALQAVAACSIAQHLRGVKMELAVVMVIGEESQLEWGMMTLLVSTARASWMIGIFRASHDDSLWEQAGTAAGCATVHCLKVSP</sequence>